<dbReference type="EMBL" id="JBJQOH010000001">
    <property type="protein sequence ID" value="KAL3702236.1"/>
    <property type="molecule type" value="Genomic_DNA"/>
</dbReference>
<dbReference type="Proteomes" id="UP001633002">
    <property type="component" value="Unassembled WGS sequence"/>
</dbReference>
<reference evidence="2 3" key="1">
    <citation type="submission" date="2024-09" db="EMBL/GenBank/DDBJ databases">
        <title>Chromosome-scale assembly of Riccia sorocarpa.</title>
        <authorList>
            <person name="Paukszto L."/>
        </authorList>
    </citation>
    <scope>NUCLEOTIDE SEQUENCE [LARGE SCALE GENOMIC DNA]</scope>
    <source>
        <strain evidence="2">LP-2024</strain>
        <tissue evidence="2">Aerial parts of the thallus</tissue>
    </source>
</reference>
<sequence>MASALELSRDLKELERTVEGFTIDKSRTKRRKSDADKSAADKSEGSAKKKEKVGPKDPENTKSEKTSTAATTSEPADIGLADPGPDIHIDNPSDPDSTDDGTPAAPKKKRKLPTVVLTDGAMKDILNTSWGTKKIRSKASSEISSDEDSIPNCPFIDDEAEEVTDDESTGSSVLSSDGSFEKLELEVEST</sequence>
<feature type="compositionally biased region" description="Acidic residues" evidence="1">
    <location>
        <begin position="156"/>
        <end position="168"/>
    </location>
</feature>
<proteinExistence type="predicted"/>
<feature type="compositionally biased region" description="Basic and acidic residues" evidence="1">
    <location>
        <begin position="33"/>
        <end position="65"/>
    </location>
</feature>
<evidence type="ECO:0000256" key="1">
    <source>
        <dbReference type="SAM" id="MobiDB-lite"/>
    </source>
</evidence>
<gene>
    <name evidence="2" type="ORF">R1sor_020258</name>
</gene>
<organism evidence="2 3">
    <name type="scientific">Riccia sorocarpa</name>
    <dbReference type="NCBI Taxonomy" id="122646"/>
    <lineage>
        <taxon>Eukaryota</taxon>
        <taxon>Viridiplantae</taxon>
        <taxon>Streptophyta</taxon>
        <taxon>Embryophyta</taxon>
        <taxon>Marchantiophyta</taxon>
        <taxon>Marchantiopsida</taxon>
        <taxon>Marchantiidae</taxon>
        <taxon>Marchantiales</taxon>
        <taxon>Ricciaceae</taxon>
        <taxon>Riccia</taxon>
    </lineage>
</organism>
<feature type="compositionally biased region" description="Low complexity" evidence="1">
    <location>
        <begin position="169"/>
        <end position="178"/>
    </location>
</feature>
<name>A0ABD3IJ46_9MARC</name>
<accession>A0ABD3IJ46</accession>
<evidence type="ECO:0000313" key="3">
    <source>
        <dbReference type="Proteomes" id="UP001633002"/>
    </source>
</evidence>
<feature type="compositionally biased region" description="Basic and acidic residues" evidence="1">
    <location>
        <begin position="179"/>
        <end position="190"/>
    </location>
</feature>
<comment type="caution">
    <text evidence="2">The sequence shown here is derived from an EMBL/GenBank/DDBJ whole genome shotgun (WGS) entry which is preliminary data.</text>
</comment>
<protein>
    <submittedName>
        <fullName evidence="2">Uncharacterized protein</fullName>
    </submittedName>
</protein>
<dbReference type="AlphaFoldDB" id="A0ABD3IJ46"/>
<keyword evidence="3" id="KW-1185">Reference proteome</keyword>
<feature type="region of interest" description="Disordered" evidence="1">
    <location>
        <begin position="1"/>
        <end position="115"/>
    </location>
</feature>
<feature type="region of interest" description="Disordered" evidence="1">
    <location>
        <begin position="134"/>
        <end position="190"/>
    </location>
</feature>
<evidence type="ECO:0000313" key="2">
    <source>
        <dbReference type="EMBL" id="KAL3702236.1"/>
    </source>
</evidence>
<feature type="compositionally biased region" description="Low complexity" evidence="1">
    <location>
        <begin position="92"/>
        <end position="105"/>
    </location>
</feature>
<feature type="compositionally biased region" description="Basic and acidic residues" evidence="1">
    <location>
        <begin position="7"/>
        <end position="26"/>
    </location>
</feature>